<evidence type="ECO:0000313" key="2">
    <source>
        <dbReference type="Proteomes" id="UP001177021"/>
    </source>
</evidence>
<dbReference type="EMBL" id="CASHSV030000311">
    <property type="protein sequence ID" value="CAJ2660987.1"/>
    <property type="molecule type" value="Genomic_DNA"/>
</dbReference>
<accession>A0ACB0KXC4</accession>
<gene>
    <name evidence="1" type="ORF">MILVUS5_LOCUS26811</name>
</gene>
<sequence>MTQTNFTEQIYLCLAISVLVILYVFLLVLDSPWTNHGISWLQQDCSFSFFTETMLVNNPQERGIHQSMKENEETLKLGHLHHVSYL</sequence>
<name>A0ACB0KXC4_TRIPR</name>
<comment type="caution">
    <text evidence="1">The sequence shown here is derived from an EMBL/GenBank/DDBJ whole genome shotgun (WGS) entry which is preliminary data.</text>
</comment>
<dbReference type="Proteomes" id="UP001177021">
    <property type="component" value="Unassembled WGS sequence"/>
</dbReference>
<evidence type="ECO:0000313" key="1">
    <source>
        <dbReference type="EMBL" id="CAJ2660987.1"/>
    </source>
</evidence>
<reference evidence="1" key="1">
    <citation type="submission" date="2023-10" db="EMBL/GenBank/DDBJ databases">
        <authorList>
            <person name="Rodriguez Cubillos JULIANA M."/>
            <person name="De Vega J."/>
        </authorList>
    </citation>
    <scope>NUCLEOTIDE SEQUENCE</scope>
</reference>
<protein>
    <submittedName>
        <fullName evidence="1">Uncharacterized protein</fullName>
    </submittedName>
</protein>
<organism evidence="1 2">
    <name type="scientific">Trifolium pratense</name>
    <name type="common">Red clover</name>
    <dbReference type="NCBI Taxonomy" id="57577"/>
    <lineage>
        <taxon>Eukaryota</taxon>
        <taxon>Viridiplantae</taxon>
        <taxon>Streptophyta</taxon>
        <taxon>Embryophyta</taxon>
        <taxon>Tracheophyta</taxon>
        <taxon>Spermatophyta</taxon>
        <taxon>Magnoliopsida</taxon>
        <taxon>eudicotyledons</taxon>
        <taxon>Gunneridae</taxon>
        <taxon>Pentapetalae</taxon>
        <taxon>rosids</taxon>
        <taxon>fabids</taxon>
        <taxon>Fabales</taxon>
        <taxon>Fabaceae</taxon>
        <taxon>Papilionoideae</taxon>
        <taxon>50 kb inversion clade</taxon>
        <taxon>NPAAA clade</taxon>
        <taxon>Hologalegina</taxon>
        <taxon>IRL clade</taxon>
        <taxon>Trifolieae</taxon>
        <taxon>Trifolium</taxon>
    </lineage>
</organism>
<keyword evidence="2" id="KW-1185">Reference proteome</keyword>
<proteinExistence type="predicted"/>